<reference evidence="2 3" key="1">
    <citation type="submission" date="2020-09" db="EMBL/GenBank/DDBJ databases">
        <title>Dyella sp. 7MK23 isolated from forest soil.</title>
        <authorList>
            <person name="Fu J."/>
        </authorList>
    </citation>
    <scope>NUCLEOTIDE SEQUENCE [LARGE SCALE GENOMIC DNA]</scope>
    <source>
        <strain evidence="2 3">7MK23</strain>
    </source>
</reference>
<keyword evidence="3" id="KW-1185">Reference proteome</keyword>
<accession>A0ABR9G5Q4</accession>
<evidence type="ECO:0000256" key="1">
    <source>
        <dbReference type="SAM" id="Phobius"/>
    </source>
</evidence>
<dbReference type="Proteomes" id="UP000651010">
    <property type="component" value="Unassembled WGS sequence"/>
</dbReference>
<keyword evidence="1" id="KW-0472">Membrane</keyword>
<gene>
    <name evidence="2" type="ORF">IGX34_03190</name>
</gene>
<evidence type="ECO:0000313" key="2">
    <source>
        <dbReference type="EMBL" id="MBE1159375.1"/>
    </source>
</evidence>
<organism evidence="2 3">
    <name type="scientific">Dyella acidiphila</name>
    <dbReference type="NCBI Taxonomy" id="2775866"/>
    <lineage>
        <taxon>Bacteria</taxon>
        <taxon>Pseudomonadati</taxon>
        <taxon>Pseudomonadota</taxon>
        <taxon>Gammaproteobacteria</taxon>
        <taxon>Lysobacterales</taxon>
        <taxon>Rhodanobacteraceae</taxon>
        <taxon>Dyella</taxon>
    </lineage>
</organism>
<dbReference type="RefSeq" id="WP_192554204.1">
    <property type="nucleotide sequence ID" value="NZ_JACZZA010000001.1"/>
</dbReference>
<proteinExistence type="predicted"/>
<dbReference type="EMBL" id="JACZZA010000001">
    <property type="protein sequence ID" value="MBE1159375.1"/>
    <property type="molecule type" value="Genomic_DNA"/>
</dbReference>
<feature type="transmembrane region" description="Helical" evidence="1">
    <location>
        <begin position="71"/>
        <end position="94"/>
    </location>
</feature>
<comment type="caution">
    <text evidence="2">The sequence shown here is derived from an EMBL/GenBank/DDBJ whole genome shotgun (WGS) entry which is preliminary data.</text>
</comment>
<sequence length="199" mass="22520">MTRFTQKQYEAQTLWAMLVYCALILFVWPLLRAPMAFGLKLLGALAPALPVIYLIFLLARRIRASDEFEQRTHLAALGVAAAVTSVLGLIGGFLSMAKVVQLDGTVLIWVFPVIMWSYSLARWYVLRRYGERSWCSEEASSWYYLRFALLGVVVIAVIWLYPPALDSYRLGFVYGTAGGIAGAGLATAFIRWRRQRQRD</sequence>
<evidence type="ECO:0000313" key="3">
    <source>
        <dbReference type="Proteomes" id="UP000651010"/>
    </source>
</evidence>
<protein>
    <recommendedName>
        <fullName evidence="4">DUF3159 domain-containing protein</fullName>
    </recommendedName>
</protein>
<keyword evidence="1" id="KW-1133">Transmembrane helix</keyword>
<feature type="transmembrane region" description="Helical" evidence="1">
    <location>
        <begin position="37"/>
        <end position="59"/>
    </location>
</feature>
<feature type="transmembrane region" description="Helical" evidence="1">
    <location>
        <begin position="12"/>
        <end position="31"/>
    </location>
</feature>
<keyword evidence="1" id="KW-0812">Transmembrane</keyword>
<feature type="transmembrane region" description="Helical" evidence="1">
    <location>
        <begin position="168"/>
        <end position="190"/>
    </location>
</feature>
<feature type="transmembrane region" description="Helical" evidence="1">
    <location>
        <begin position="106"/>
        <end position="124"/>
    </location>
</feature>
<feature type="transmembrane region" description="Helical" evidence="1">
    <location>
        <begin position="144"/>
        <end position="162"/>
    </location>
</feature>
<evidence type="ECO:0008006" key="4">
    <source>
        <dbReference type="Google" id="ProtNLM"/>
    </source>
</evidence>
<name>A0ABR9G5Q4_9GAMM</name>